<protein>
    <submittedName>
        <fullName evidence="5">Extracellular ligand-binding receptor</fullName>
    </submittedName>
</protein>
<feature type="domain" description="Leucine-binding protein" evidence="4">
    <location>
        <begin position="48"/>
        <end position="402"/>
    </location>
</feature>
<organism evidence="5 6">
    <name type="scientific">Caldalkalibacillus thermarum (strain TA2.A1)</name>
    <dbReference type="NCBI Taxonomy" id="986075"/>
    <lineage>
        <taxon>Bacteria</taxon>
        <taxon>Bacillati</taxon>
        <taxon>Bacillota</taxon>
        <taxon>Bacilli</taxon>
        <taxon>Bacillales</taxon>
        <taxon>Bacillaceae</taxon>
        <taxon>Caldalkalibacillus</taxon>
    </lineage>
</organism>
<dbReference type="Proteomes" id="UP000010716">
    <property type="component" value="Unassembled WGS sequence"/>
</dbReference>
<comment type="caution">
    <text evidence="5">The sequence shown here is derived from an EMBL/GenBank/DDBJ whole genome shotgun (WGS) entry which is preliminary data.</text>
</comment>
<dbReference type="AlphaFoldDB" id="F5L6S9"/>
<dbReference type="EMBL" id="AFCE01000131">
    <property type="protein sequence ID" value="EGL82972.1"/>
    <property type="molecule type" value="Genomic_DNA"/>
</dbReference>
<dbReference type="InterPro" id="IPR028082">
    <property type="entry name" value="Peripla_BP_I"/>
</dbReference>
<dbReference type="PROSITE" id="PS51257">
    <property type="entry name" value="PROKAR_LIPOPROTEIN"/>
    <property type="match status" value="1"/>
</dbReference>
<keyword evidence="5" id="KW-0675">Receptor</keyword>
<evidence type="ECO:0000256" key="1">
    <source>
        <dbReference type="ARBA" id="ARBA00010062"/>
    </source>
</evidence>
<dbReference type="PANTHER" id="PTHR30483:SF6">
    <property type="entry name" value="PERIPLASMIC BINDING PROTEIN OF ABC TRANSPORTER FOR NATURAL AMINO ACIDS"/>
    <property type="match status" value="1"/>
</dbReference>
<reference evidence="5 6" key="1">
    <citation type="journal article" date="2011" name="J. Bacteriol.">
        <title>Draft genome sequence of the thermoalkaliphilic Caldalkalibacillus thermarum strain TA2.A1.</title>
        <authorList>
            <person name="Kalamorz F."/>
            <person name="Keis S."/>
            <person name="McMillan D.G."/>
            <person name="Olsson K."/>
            <person name="Stanton J.A."/>
            <person name="Stockwell P."/>
            <person name="Black M.A."/>
            <person name="Klingeman D.M."/>
            <person name="Land M.L."/>
            <person name="Han C.S."/>
            <person name="Martin S.L."/>
            <person name="Becher S.A."/>
            <person name="Peddie C.J."/>
            <person name="Morgan H.W."/>
            <person name="Matthies D."/>
            <person name="Preiss L."/>
            <person name="Meier T."/>
            <person name="Brown S.D."/>
            <person name="Cook G.M."/>
        </authorList>
    </citation>
    <scope>NUCLEOTIDE SEQUENCE [LARGE SCALE GENOMIC DNA]</scope>
    <source>
        <strain evidence="5 6">TA2.A1</strain>
    </source>
</reference>
<dbReference type="eggNOG" id="COG0683">
    <property type="taxonomic scope" value="Bacteria"/>
</dbReference>
<comment type="similarity">
    <text evidence="1">Belongs to the leucine-binding protein family.</text>
</comment>
<gene>
    <name evidence="5" type="ORF">CathTA2_1529</name>
</gene>
<accession>F5L6S9</accession>
<dbReference type="CDD" id="cd06345">
    <property type="entry name" value="PBP1_ABC_ligand_binding-like"/>
    <property type="match status" value="1"/>
</dbReference>
<dbReference type="InterPro" id="IPR028081">
    <property type="entry name" value="Leu-bd"/>
</dbReference>
<evidence type="ECO:0000313" key="6">
    <source>
        <dbReference type="Proteomes" id="UP000010716"/>
    </source>
</evidence>
<dbReference type="InterPro" id="IPR051010">
    <property type="entry name" value="BCAA_transport"/>
</dbReference>
<sequence length="443" mass="48546">MNRWFALPRCCLVWLLATMVVTLIACGSGEEAEAPATDQGQESNGEPIKIGVAGPMEFVIGEHHWKGAEMARDEINEAGGVQIGDTFHPIELVKIDTNETLNVTDAVTALERAITVDGVDYLVGGFRSEAVLAMQEVAVENEKIFIVAGAGHPGITERVGEDYDKFKYTFRVTPINSNYMGQVSFLLLAEAARVMAEELGLEDIKVALLIEQAAWADPVVEAAQQVIPSMGMEVTGVFRPSPVATDVTSELTGIENSGAHIIFTILSGPVGVTFAQQWGELEIPAAVVGINAEAQNEEFWEATHGYAEYIMKLNTYAPEVHITDQTVDFYQRFRERYGMGPLYSAGTYDAIYILKEAIERAGTLENDAVIAELEETDYTGAAGRVVFDENHDVTWGPGYVTSLGTQWVDGKVVGVWPNGWEGVTYDGIETYRIPPWVREHWGN</sequence>
<dbReference type="SUPFAM" id="SSF53822">
    <property type="entry name" value="Periplasmic binding protein-like I"/>
    <property type="match status" value="1"/>
</dbReference>
<dbReference type="Gene3D" id="3.40.50.2300">
    <property type="match status" value="2"/>
</dbReference>
<dbReference type="PANTHER" id="PTHR30483">
    <property type="entry name" value="LEUCINE-SPECIFIC-BINDING PROTEIN"/>
    <property type="match status" value="1"/>
</dbReference>
<proteinExistence type="inferred from homology"/>
<feature type="chain" id="PRO_5038651248" evidence="3">
    <location>
        <begin position="26"/>
        <end position="443"/>
    </location>
</feature>
<name>F5L6S9_CALTT</name>
<evidence type="ECO:0000256" key="2">
    <source>
        <dbReference type="ARBA" id="ARBA00022729"/>
    </source>
</evidence>
<evidence type="ECO:0000259" key="4">
    <source>
        <dbReference type="Pfam" id="PF13458"/>
    </source>
</evidence>
<dbReference type="RefSeq" id="WP_007504517.1">
    <property type="nucleotide sequence ID" value="NZ_AFCE01000131.1"/>
</dbReference>
<feature type="signal peptide" evidence="3">
    <location>
        <begin position="1"/>
        <end position="25"/>
    </location>
</feature>
<keyword evidence="2 3" id="KW-0732">Signal</keyword>
<dbReference type="Pfam" id="PF13458">
    <property type="entry name" value="Peripla_BP_6"/>
    <property type="match status" value="1"/>
</dbReference>
<evidence type="ECO:0000313" key="5">
    <source>
        <dbReference type="EMBL" id="EGL82972.1"/>
    </source>
</evidence>
<evidence type="ECO:0000256" key="3">
    <source>
        <dbReference type="SAM" id="SignalP"/>
    </source>
</evidence>